<dbReference type="Gene3D" id="3.30.200.20">
    <property type="entry name" value="Phosphorylase Kinase, domain 1"/>
    <property type="match status" value="1"/>
</dbReference>
<evidence type="ECO:0000256" key="7">
    <source>
        <dbReference type="PROSITE-ProRule" id="PRU10141"/>
    </source>
</evidence>
<comment type="similarity">
    <text evidence="1">Belongs to the protein kinase superfamily. STE Ser/Thr protein kinase family. MAP kinase kinase kinase subfamily.</text>
</comment>
<dbReference type="InterPro" id="IPR000719">
    <property type="entry name" value="Prot_kinase_dom"/>
</dbReference>
<dbReference type="PROSITE" id="PS00107">
    <property type="entry name" value="PROTEIN_KINASE_ATP"/>
    <property type="match status" value="1"/>
</dbReference>
<dbReference type="SMART" id="SM00220">
    <property type="entry name" value="S_TKc"/>
    <property type="match status" value="1"/>
</dbReference>
<feature type="region of interest" description="Disordered" evidence="8">
    <location>
        <begin position="1395"/>
        <end position="1415"/>
    </location>
</feature>
<dbReference type="InterPro" id="IPR011009">
    <property type="entry name" value="Kinase-like_dom_sf"/>
</dbReference>
<comment type="caution">
    <text evidence="10">The sequence shown here is derived from an EMBL/GenBank/DDBJ whole genome shotgun (WGS) entry which is preliminary data.</text>
</comment>
<dbReference type="Proteomes" id="UP000714275">
    <property type="component" value="Unassembled WGS sequence"/>
</dbReference>
<keyword evidence="3" id="KW-0808">Transferase</keyword>
<evidence type="ECO:0000256" key="8">
    <source>
        <dbReference type="SAM" id="MobiDB-lite"/>
    </source>
</evidence>
<evidence type="ECO:0000256" key="4">
    <source>
        <dbReference type="ARBA" id="ARBA00022741"/>
    </source>
</evidence>
<dbReference type="EMBL" id="JABBWD010000001">
    <property type="protein sequence ID" value="KAG1783616.1"/>
    <property type="molecule type" value="Genomic_DNA"/>
</dbReference>
<evidence type="ECO:0000313" key="11">
    <source>
        <dbReference type="Proteomes" id="UP000714275"/>
    </source>
</evidence>
<dbReference type="PROSITE" id="PS00108">
    <property type="entry name" value="PROTEIN_KINASE_ST"/>
    <property type="match status" value="1"/>
</dbReference>
<dbReference type="PROSITE" id="PS50011">
    <property type="entry name" value="PROTEIN_KINASE_DOM"/>
    <property type="match status" value="1"/>
</dbReference>
<dbReference type="GO" id="GO:0038066">
    <property type="term" value="P:p38MAPK cascade"/>
    <property type="evidence" value="ECO:0007669"/>
    <property type="project" value="TreeGrafter"/>
</dbReference>
<feature type="compositionally biased region" description="Low complexity" evidence="8">
    <location>
        <begin position="1396"/>
        <end position="1408"/>
    </location>
</feature>
<proteinExistence type="inferred from homology"/>
<dbReference type="PANTHER" id="PTHR48016:SF32">
    <property type="entry name" value="MITOGEN-ACTIVATED PROTEIN KINASE KINASE KINASE 4"/>
    <property type="match status" value="1"/>
</dbReference>
<dbReference type="GO" id="GO:0004674">
    <property type="term" value="F:protein serine/threonine kinase activity"/>
    <property type="evidence" value="ECO:0007669"/>
    <property type="project" value="UniProtKB-KW"/>
</dbReference>
<keyword evidence="6 7" id="KW-0067">ATP-binding</keyword>
<dbReference type="InterPro" id="IPR045801">
    <property type="entry name" value="MEKK4_N"/>
</dbReference>
<keyword evidence="4 7" id="KW-0547">Nucleotide-binding</keyword>
<evidence type="ECO:0000256" key="5">
    <source>
        <dbReference type="ARBA" id="ARBA00022777"/>
    </source>
</evidence>
<dbReference type="InterPro" id="IPR050538">
    <property type="entry name" value="MAP_kinase_kinase_kinase"/>
</dbReference>
<dbReference type="InterPro" id="IPR008271">
    <property type="entry name" value="Ser/Thr_kinase_AS"/>
</dbReference>
<dbReference type="Gene3D" id="1.10.510.10">
    <property type="entry name" value="Transferase(Phosphotransferase) domain 1"/>
    <property type="match status" value="1"/>
</dbReference>
<feature type="compositionally biased region" description="Low complexity" evidence="8">
    <location>
        <begin position="58"/>
        <end position="76"/>
    </location>
</feature>
<feature type="compositionally biased region" description="Low complexity" evidence="8">
    <location>
        <begin position="30"/>
        <end position="49"/>
    </location>
</feature>
<feature type="region of interest" description="Disordered" evidence="8">
    <location>
        <begin position="13"/>
        <end position="76"/>
    </location>
</feature>
<feature type="domain" description="Protein kinase" evidence="9">
    <location>
        <begin position="1053"/>
        <end position="1344"/>
    </location>
</feature>
<dbReference type="CDD" id="cd06626">
    <property type="entry name" value="STKc_MEKK4"/>
    <property type="match status" value="1"/>
</dbReference>
<evidence type="ECO:0000256" key="2">
    <source>
        <dbReference type="ARBA" id="ARBA00022527"/>
    </source>
</evidence>
<evidence type="ECO:0000313" key="10">
    <source>
        <dbReference type="EMBL" id="KAG1783616.1"/>
    </source>
</evidence>
<dbReference type="SUPFAM" id="SSF56112">
    <property type="entry name" value="Protein kinase-like (PK-like)"/>
    <property type="match status" value="1"/>
</dbReference>
<dbReference type="Pfam" id="PF00069">
    <property type="entry name" value="Pkinase"/>
    <property type="match status" value="1"/>
</dbReference>
<evidence type="ECO:0000256" key="6">
    <source>
        <dbReference type="ARBA" id="ARBA00022840"/>
    </source>
</evidence>
<evidence type="ECO:0000256" key="1">
    <source>
        <dbReference type="ARBA" id="ARBA00006529"/>
    </source>
</evidence>
<name>A0A9P7D9L4_9AGAM</name>
<evidence type="ECO:0000259" key="9">
    <source>
        <dbReference type="PROSITE" id="PS50011"/>
    </source>
</evidence>
<organism evidence="10 11">
    <name type="scientific">Suillus placidus</name>
    <dbReference type="NCBI Taxonomy" id="48579"/>
    <lineage>
        <taxon>Eukaryota</taxon>
        <taxon>Fungi</taxon>
        <taxon>Dikarya</taxon>
        <taxon>Basidiomycota</taxon>
        <taxon>Agaricomycotina</taxon>
        <taxon>Agaricomycetes</taxon>
        <taxon>Agaricomycetidae</taxon>
        <taxon>Boletales</taxon>
        <taxon>Suillineae</taxon>
        <taxon>Suillaceae</taxon>
        <taxon>Suillus</taxon>
    </lineage>
</organism>
<sequence length="1415" mass="160069">MRKHMPSLLALQEHDSNDTEDVDWAQPPIASRHPSSSASMHSSSSAALRSRGKNRTRNAFSSGSASSHSNHNTLSHTAKYSDIYTQFVKRYRSEPGLDDDPRHDPDSNYFQRGLGQLVDAGDSDDEDLARASLMGGDGVDRLTALMLESEQIQPATVEDRQRLEWQTMLASVLDGDVLKSEKTRIAVALESSSEEHNNIHLSIWLGLRAKFSGRADEEERKRLEERRLRTADPVIEEINHFKLADDERDAITALKRVNAVLLRLNAAHSLYPTLKAFHADNVVASEPSFQARCDTLNTWSTVLLSLRRHIALLQRWTESETLDVTKTSADIPLANLYSCANGPTDVSDGTTFVERVLKEDSIQKTFERGFLTTVHSFIGAARDAQVNLSSLFQEMNLPTFENELVPLISFPTKLAQACLRLRLDYVQKLKDPEVLIIDQVTEDVKISLGLACTLKRQYEAFLAPDPGGNWNLPQCISDDYDSTILEALSIFFRLIHWKLKSGVKGIYFKETDFIESQWATFNDVSMTVAGGSQLVAEQVCSLTNKLMVRVANYFDTQVRLPSADKKASQRRASANIFDADIIANNVSGQMTMTDEQKVNWYGKILDNVRLRYRKLQRFARVLTQRFCNSAEYNLEGVPIEQVIAALVATDHFLVYTRSFEEEGIYIIASSALRDRPEAIRRILFESFHANESMNDEGVHVVDNIEILDSEDDDEAEYLLLLSPLSQFLWNGLVFMLELPRTDLDMKDNRLRLVADGPDRRLVLAKEQFSEIFVDEEEEPLEMMLTPLQCIVEQQAHLPTVNRELRKIARATNKLAESIVDSVHHVRHSLRNAVGYQELLENWYLFASEHGQHAQKYMERSPLSKFNRLLIRLAISWVSFICDDCDPSDRKTFRWAVNALEFTLHRTRRNNILQMPDDQFEMLRQKVASCMTLLISHFDILGARSTLEARKEKERQEGLLREQASITADEEPGFPRSLSPANDDLLNMNTYSYTDANVRLFWEKTARALHALESSRAQTGTDQRVVGRVLDNEKPEDRSLVFLASSSSNISIRWQQRRFIGAGAFGSVYLAVNLDSGSLMAVKEIKFQELSGLPNLYSQIRDELSVMEMLHHPNVVEYYGIEVHRDKVYIFEEYCQGGSLASLLEHGRIEDESIIQLYTMQMLEGLAYLHSKGIVHRDIKPDNILLDHRGVIKYVDFGASKILVKNRTMQRSRRGDFGGNAAKAGGFGGGLGMNSLTGTPMYMSPEVIKNDNRGRHGAMDVWSLGCVVLEFATGKKPWSNLDNEWYSHRPSLMAVMFHIGVATQHPPLPEPGQLSDLGINFIKQCLIIDAMRRPTAVELLDHPWMLQFGETLLGYEETELVTSPPVELPTVETYEMATVARQAAIIQEKEVEAIQIPSPTLSSTGTPTPDAEYDYE</sequence>
<keyword evidence="2" id="KW-0723">Serine/threonine-protein kinase</keyword>
<dbReference type="PANTHER" id="PTHR48016">
    <property type="entry name" value="MAP KINASE KINASE KINASE SSK2-RELATED-RELATED"/>
    <property type="match status" value="1"/>
</dbReference>
<keyword evidence="11" id="KW-1185">Reference proteome</keyword>
<dbReference type="OrthoDB" id="1043025at2759"/>
<dbReference type="GO" id="GO:0005524">
    <property type="term" value="F:ATP binding"/>
    <property type="evidence" value="ECO:0007669"/>
    <property type="project" value="UniProtKB-UniRule"/>
</dbReference>
<reference evidence="10" key="1">
    <citation type="journal article" date="2020" name="New Phytol.">
        <title>Comparative genomics reveals dynamic genome evolution in host specialist ectomycorrhizal fungi.</title>
        <authorList>
            <person name="Lofgren L.A."/>
            <person name="Nguyen N.H."/>
            <person name="Vilgalys R."/>
            <person name="Ruytinx J."/>
            <person name="Liao H.L."/>
            <person name="Branco S."/>
            <person name="Kuo A."/>
            <person name="LaButti K."/>
            <person name="Lipzen A."/>
            <person name="Andreopoulos W."/>
            <person name="Pangilinan J."/>
            <person name="Riley R."/>
            <person name="Hundley H."/>
            <person name="Na H."/>
            <person name="Barry K."/>
            <person name="Grigoriev I.V."/>
            <person name="Stajich J.E."/>
            <person name="Kennedy P.G."/>
        </authorList>
    </citation>
    <scope>NUCLEOTIDE SEQUENCE</scope>
    <source>
        <strain evidence="10">DOB743</strain>
    </source>
</reference>
<dbReference type="InterPro" id="IPR017441">
    <property type="entry name" value="Protein_kinase_ATP_BS"/>
</dbReference>
<gene>
    <name evidence="10" type="ORF">EV702DRAFT_1040163</name>
</gene>
<dbReference type="Pfam" id="PF19431">
    <property type="entry name" value="MEKK4_N"/>
    <property type="match status" value="1"/>
</dbReference>
<accession>A0A9P7D9L4</accession>
<feature type="binding site" evidence="7">
    <location>
        <position position="1082"/>
    </location>
    <ligand>
        <name>ATP</name>
        <dbReference type="ChEBI" id="CHEBI:30616"/>
    </ligand>
</feature>
<keyword evidence="5" id="KW-0418">Kinase</keyword>
<protein>
    <recommendedName>
        <fullName evidence="9">Protein kinase domain-containing protein</fullName>
    </recommendedName>
</protein>
<evidence type="ECO:0000256" key="3">
    <source>
        <dbReference type="ARBA" id="ARBA00022679"/>
    </source>
</evidence>